<gene>
    <name evidence="1" type="ORF">JAAARDRAFT_42268</name>
</gene>
<dbReference type="InterPro" id="IPR032675">
    <property type="entry name" value="LRR_dom_sf"/>
</dbReference>
<dbReference type="EMBL" id="KL197763">
    <property type="protein sequence ID" value="KDQ50271.1"/>
    <property type="molecule type" value="Genomic_DNA"/>
</dbReference>
<reference evidence="2" key="1">
    <citation type="journal article" date="2014" name="Proc. Natl. Acad. Sci. U.S.A.">
        <title>Extensive sampling of basidiomycete genomes demonstrates inadequacy of the white-rot/brown-rot paradigm for wood decay fungi.</title>
        <authorList>
            <person name="Riley R."/>
            <person name="Salamov A.A."/>
            <person name="Brown D.W."/>
            <person name="Nagy L.G."/>
            <person name="Floudas D."/>
            <person name="Held B.W."/>
            <person name="Levasseur A."/>
            <person name="Lombard V."/>
            <person name="Morin E."/>
            <person name="Otillar R."/>
            <person name="Lindquist E.A."/>
            <person name="Sun H."/>
            <person name="LaButti K.M."/>
            <person name="Schmutz J."/>
            <person name="Jabbour D."/>
            <person name="Luo H."/>
            <person name="Baker S.E."/>
            <person name="Pisabarro A.G."/>
            <person name="Walton J.D."/>
            <person name="Blanchette R.A."/>
            <person name="Henrissat B."/>
            <person name="Martin F."/>
            <person name="Cullen D."/>
            <person name="Hibbett D.S."/>
            <person name="Grigoriev I.V."/>
        </authorList>
    </citation>
    <scope>NUCLEOTIDE SEQUENCE [LARGE SCALE GENOMIC DNA]</scope>
    <source>
        <strain evidence="2">MUCL 33604</strain>
    </source>
</reference>
<dbReference type="InParanoid" id="A0A067PIH6"/>
<accession>A0A067PIH6</accession>
<evidence type="ECO:0000313" key="2">
    <source>
        <dbReference type="Proteomes" id="UP000027265"/>
    </source>
</evidence>
<keyword evidence="2" id="KW-1185">Reference proteome</keyword>
<dbReference type="SUPFAM" id="SSF52047">
    <property type="entry name" value="RNI-like"/>
    <property type="match status" value="1"/>
</dbReference>
<evidence type="ECO:0000313" key="1">
    <source>
        <dbReference type="EMBL" id="KDQ50271.1"/>
    </source>
</evidence>
<dbReference type="Proteomes" id="UP000027265">
    <property type="component" value="Unassembled WGS sequence"/>
</dbReference>
<sequence>MSAHPLLHKVDILIQIFESCWDRSPDNLDKRTLANSMICCRSWFLPAAKVLWRDMKSPIPLFRILPSFTMTNGVYVMNKLPSPQEWDRLKEYATLINSLDHRGLNYQVDPSVYLVLSQLAGMEPLLPSIRHLSWLYPVAGSLLFLSPSLRQVNLCTSIQISRTATPTRDPSSLQGDQIVALFLSRLASVALGIEKLDIVGFMHHPVNHIAAFPTLRELSVDSMGGHRLFNLLPEIQSLRKLSMNVNDLGAENTLIAGTLPSLESLILRGGILKMGLVLQRLTLPCVETIKLSGHGTTTPSDLRLCLVKVPALAKYFELTTTLAGPDQTSVNILHAIEPLLRLKHVREVTVHFMVGELQTRTLLRLSDADAESMASSWPHLKRFSLRYNPPYVTPTFGFLTTLARLCPALEALDLNFDATILPSRADVPILSHPLRDLYVPTNAKVTDPRQTAYLLNRLFPELDSLDLGIDLGLDQRSRAKWLEVSIGLRDLYYAREDERVRMGWNML</sequence>
<dbReference type="Gene3D" id="3.80.10.10">
    <property type="entry name" value="Ribonuclease Inhibitor"/>
    <property type="match status" value="1"/>
</dbReference>
<dbReference type="OrthoDB" id="2631350at2759"/>
<protein>
    <recommendedName>
        <fullName evidence="3">F-box domain-containing protein</fullName>
    </recommendedName>
</protein>
<proteinExistence type="predicted"/>
<organism evidence="1 2">
    <name type="scientific">Jaapia argillacea MUCL 33604</name>
    <dbReference type="NCBI Taxonomy" id="933084"/>
    <lineage>
        <taxon>Eukaryota</taxon>
        <taxon>Fungi</taxon>
        <taxon>Dikarya</taxon>
        <taxon>Basidiomycota</taxon>
        <taxon>Agaricomycotina</taxon>
        <taxon>Agaricomycetes</taxon>
        <taxon>Agaricomycetidae</taxon>
        <taxon>Jaapiales</taxon>
        <taxon>Jaapiaceae</taxon>
        <taxon>Jaapia</taxon>
    </lineage>
</organism>
<dbReference type="HOGENOM" id="CLU_021164_3_2_1"/>
<dbReference type="AlphaFoldDB" id="A0A067PIH6"/>
<evidence type="ECO:0008006" key="3">
    <source>
        <dbReference type="Google" id="ProtNLM"/>
    </source>
</evidence>
<name>A0A067PIH6_9AGAM</name>